<gene>
    <name evidence="2" type="ORF">TIFTF001_042793</name>
</gene>
<evidence type="ECO:0000313" key="2">
    <source>
        <dbReference type="EMBL" id="GMN18978.1"/>
    </source>
</evidence>
<proteinExistence type="predicted"/>
<keyword evidence="1" id="KW-0472">Membrane</keyword>
<sequence>MGLLEASAVACPPSTAHLLVEASLSLEAPQLDFVVLLFLEKASAPALFPAVAPVAALLLEVAVVAVLLLVVMASASAIISDVASMMVYVFV</sequence>
<evidence type="ECO:0000256" key="1">
    <source>
        <dbReference type="SAM" id="Phobius"/>
    </source>
</evidence>
<dbReference type="Gramene" id="FCD_00034357-RA">
    <property type="protein sequence ID" value="FCD_00034357-RA:cds"/>
    <property type="gene ID" value="FCD_00034357"/>
</dbReference>
<organism evidence="2 3">
    <name type="scientific">Ficus carica</name>
    <name type="common">Common fig</name>
    <dbReference type="NCBI Taxonomy" id="3494"/>
    <lineage>
        <taxon>Eukaryota</taxon>
        <taxon>Viridiplantae</taxon>
        <taxon>Streptophyta</taxon>
        <taxon>Embryophyta</taxon>
        <taxon>Tracheophyta</taxon>
        <taxon>Spermatophyta</taxon>
        <taxon>Magnoliopsida</taxon>
        <taxon>eudicotyledons</taxon>
        <taxon>Gunneridae</taxon>
        <taxon>Pentapetalae</taxon>
        <taxon>rosids</taxon>
        <taxon>fabids</taxon>
        <taxon>Rosales</taxon>
        <taxon>Moraceae</taxon>
        <taxon>Ficeae</taxon>
        <taxon>Ficus</taxon>
    </lineage>
</organism>
<keyword evidence="1" id="KW-1133">Transmembrane helix</keyword>
<reference evidence="2" key="1">
    <citation type="submission" date="2023-07" db="EMBL/GenBank/DDBJ databases">
        <title>draft genome sequence of fig (Ficus carica).</title>
        <authorList>
            <person name="Takahashi T."/>
            <person name="Nishimura K."/>
        </authorList>
    </citation>
    <scope>NUCLEOTIDE SEQUENCE</scope>
</reference>
<keyword evidence="1" id="KW-0812">Transmembrane</keyword>
<accession>A0AA87YNM6</accession>
<feature type="transmembrane region" description="Helical" evidence="1">
    <location>
        <begin position="46"/>
        <end position="79"/>
    </location>
</feature>
<evidence type="ECO:0000313" key="3">
    <source>
        <dbReference type="Proteomes" id="UP001187192"/>
    </source>
</evidence>
<dbReference type="AlphaFoldDB" id="A0AA87YNM6"/>
<name>A0AA87YNM6_FICCA</name>
<comment type="caution">
    <text evidence="2">The sequence shown here is derived from an EMBL/GenBank/DDBJ whole genome shotgun (WGS) entry which is preliminary data.</text>
</comment>
<keyword evidence="3" id="KW-1185">Reference proteome</keyword>
<protein>
    <submittedName>
        <fullName evidence="2">Uncharacterized protein</fullName>
    </submittedName>
</protein>
<dbReference type="EMBL" id="BTGU01002475">
    <property type="protein sequence ID" value="GMN18978.1"/>
    <property type="molecule type" value="Genomic_DNA"/>
</dbReference>
<dbReference type="Proteomes" id="UP001187192">
    <property type="component" value="Unassembled WGS sequence"/>
</dbReference>